<sequence length="71" mass="8402">MRPPMVITQRLRSRAALPVDVLPVSWYLRKSRRAVKKLFLPERYQRRCFMVVIPGRYSIIKASKVERNEGS</sequence>
<dbReference type="AlphaFoldDB" id="E0RRB4"/>
<evidence type="ECO:0000313" key="1">
    <source>
        <dbReference type="EMBL" id="ADN03091.1"/>
    </source>
</evidence>
<reference key="1">
    <citation type="submission" date="2009-08" db="EMBL/GenBank/DDBJ databases">
        <title>The genome sequence of Spirochaeta thermophila DSM6192.</title>
        <authorList>
            <person name="Angelov A."/>
            <person name="Mientus M."/>
            <person name="Wittenberg S."/>
            <person name="Lehmann R."/>
            <person name="Liesegang H."/>
            <person name="Daniel R."/>
            <person name="Liebl W."/>
        </authorList>
    </citation>
    <scope>NUCLEOTIDE SEQUENCE</scope>
    <source>
        <strain>DSM 6192</strain>
    </source>
</reference>
<dbReference type="Proteomes" id="UP000001296">
    <property type="component" value="Chromosome"/>
</dbReference>
<organism evidence="1 2">
    <name type="scientific">Winmispira thermophila (strain ATCC 49972 / DSM 6192 / RI 19.B1)</name>
    <name type="common">Spirochaeta thermophila</name>
    <dbReference type="NCBI Taxonomy" id="665571"/>
    <lineage>
        <taxon>Bacteria</taxon>
        <taxon>Pseudomonadati</taxon>
        <taxon>Spirochaetota</taxon>
        <taxon>Spirochaetia</taxon>
        <taxon>Winmispirales</taxon>
        <taxon>Winmispiraceae</taxon>
        <taxon>Winmispira</taxon>
    </lineage>
</organism>
<proteinExistence type="predicted"/>
<dbReference type="EMBL" id="CP001698">
    <property type="protein sequence ID" value="ADN03091.1"/>
    <property type="molecule type" value="Genomic_DNA"/>
</dbReference>
<protein>
    <submittedName>
        <fullName evidence="1">Uncharacterized protein</fullName>
    </submittedName>
</protein>
<evidence type="ECO:0000313" key="2">
    <source>
        <dbReference type="Proteomes" id="UP000001296"/>
    </source>
</evidence>
<dbReference type="HOGENOM" id="CLU_2738030_0_0_12"/>
<dbReference type="PaxDb" id="665571-STHERM_c21620"/>
<accession>E0RRB4</accession>
<name>E0RRB4_WINT6</name>
<dbReference type="KEGG" id="sta:STHERM_c21620"/>
<reference evidence="1 2" key="2">
    <citation type="journal article" date="2010" name="J. Bacteriol.">
        <title>Genome sequence of the polysaccharide-degrading, thermophilic anaerobe Spirochaeta thermophila DSM 6192.</title>
        <authorList>
            <person name="Angelov A."/>
            <person name="Liebl S."/>
            <person name="Ballschmiter M."/>
            <person name="Bomeke M."/>
            <person name="Lehmann R."/>
            <person name="Liesegang H."/>
            <person name="Daniel R."/>
            <person name="Liebl W."/>
        </authorList>
    </citation>
    <scope>NUCLEOTIDE SEQUENCE [LARGE SCALE GENOMIC DNA]</scope>
    <source>
        <strain evidence="2">ATCC 49972 / DSM 6192 / RI 19.B1</strain>
    </source>
</reference>
<gene>
    <name evidence="1" type="ordered locus">STHERM_c21620</name>
</gene>